<evidence type="ECO:0000256" key="2">
    <source>
        <dbReference type="ARBA" id="ARBA00022670"/>
    </source>
</evidence>
<name>A0A1K1RL02_9FLAO</name>
<keyword evidence="3" id="KW-0732">Signal</keyword>
<evidence type="ECO:0000259" key="6">
    <source>
        <dbReference type="PROSITE" id="PS51935"/>
    </source>
</evidence>
<gene>
    <name evidence="7" type="ORF">SAMN02927921_03708</name>
</gene>
<dbReference type="OrthoDB" id="9807055at2"/>
<dbReference type="InterPro" id="IPR038765">
    <property type="entry name" value="Papain-like_cys_pep_sf"/>
</dbReference>
<feature type="domain" description="NlpC/P60" evidence="6">
    <location>
        <begin position="84"/>
        <end position="211"/>
    </location>
</feature>
<dbReference type="Proteomes" id="UP000182248">
    <property type="component" value="Unassembled WGS sequence"/>
</dbReference>
<keyword evidence="8" id="KW-1185">Reference proteome</keyword>
<dbReference type="PANTHER" id="PTHR47360">
    <property type="entry name" value="MUREIN DD-ENDOPEPTIDASE MEPS/MUREIN LD-CARBOXYPEPTIDASE"/>
    <property type="match status" value="1"/>
</dbReference>
<accession>A0A1K1RL02</accession>
<evidence type="ECO:0000256" key="5">
    <source>
        <dbReference type="ARBA" id="ARBA00022807"/>
    </source>
</evidence>
<sequence>MKNKYMLAGLVLFFVCSCGGKKDAIGVITDPYVNAELGRRPQVDDIKVIRDMEIVLEEEEKEPLLITPGDRAYFAKVLGVRPSEITNQKLYAYIKEWQGVPYRYGGETKRGIDCSALMRDLYKEVYGILLPRTASEIMLNDDHVERFRSIKYLREGDLVFFRSNNEKIMTHVGIYLKNNRFLSATESQGVQITNLDDPYWRNTYRLSGRIRTEETSMR</sequence>
<dbReference type="GO" id="GO:0006508">
    <property type="term" value="P:proteolysis"/>
    <property type="evidence" value="ECO:0007669"/>
    <property type="project" value="UniProtKB-KW"/>
</dbReference>
<evidence type="ECO:0000256" key="3">
    <source>
        <dbReference type="ARBA" id="ARBA00022729"/>
    </source>
</evidence>
<comment type="similarity">
    <text evidence="1">Belongs to the peptidase C40 family.</text>
</comment>
<dbReference type="Gene3D" id="3.90.1720.10">
    <property type="entry name" value="endopeptidase domain like (from Nostoc punctiforme)"/>
    <property type="match status" value="1"/>
</dbReference>
<reference evidence="7 8" key="1">
    <citation type="submission" date="2016-11" db="EMBL/GenBank/DDBJ databases">
        <authorList>
            <person name="Jaros S."/>
            <person name="Januszkiewicz K."/>
            <person name="Wedrychowicz H."/>
        </authorList>
    </citation>
    <scope>NUCLEOTIDE SEQUENCE [LARGE SCALE GENOMIC DNA]</scope>
    <source>
        <strain evidence="7 8">CGMCC 1.12145</strain>
    </source>
</reference>
<organism evidence="7 8">
    <name type="scientific">Sinomicrobium oceani</name>
    <dbReference type="NCBI Taxonomy" id="1150368"/>
    <lineage>
        <taxon>Bacteria</taxon>
        <taxon>Pseudomonadati</taxon>
        <taxon>Bacteroidota</taxon>
        <taxon>Flavobacteriia</taxon>
        <taxon>Flavobacteriales</taxon>
        <taxon>Flavobacteriaceae</taxon>
        <taxon>Sinomicrobium</taxon>
    </lineage>
</organism>
<dbReference type="InterPro" id="IPR052062">
    <property type="entry name" value="Murein_DD/LD_carboxypeptidase"/>
</dbReference>
<dbReference type="RefSeq" id="WP_072318951.1">
    <property type="nucleotide sequence ID" value="NZ_FPJE01000028.1"/>
</dbReference>
<keyword evidence="5" id="KW-0788">Thiol protease</keyword>
<proteinExistence type="inferred from homology"/>
<keyword evidence="2" id="KW-0645">Protease</keyword>
<dbReference type="Pfam" id="PF00877">
    <property type="entry name" value="NLPC_P60"/>
    <property type="match status" value="1"/>
</dbReference>
<dbReference type="PROSITE" id="PS51257">
    <property type="entry name" value="PROKAR_LIPOPROTEIN"/>
    <property type="match status" value="1"/>
</dbReference>
<dbReference type="AlphaFoldDB" id="A0A1K1RL02"/>
<dbReference type="PROSITE" id="PS51935">
    <property type="entry name" value="NLPC_P60"/>
    <property type="match status" value="1"/>
</dbReference>
<evidence type="ECO:0000313" key="8">
    <source>
        <dbReference type="Proteomes" id="UP000182248"/>
    </source>
</evidence>
<dbReference type="EMBL" id="FPJE01000028">
    <property type="protein sequence ID" value="SFW72693.1"/>
    <property type="molecule type" value="Genomic_DNA"/>
</dbReference>
<dbReference type="GO" id="GO:0008234">
    <property type="term" value="F:cysteine-type peptidase activity"/>
    <property type="evidence" value="ECO:0007669"/>
    <property type="project" value="UniProtKB-KW"/>
</dbReference>
<dbReference type="InterPro" id="IPR000064">
    <property type="entry name" value="NLP_P60_dom"/>
</dbReference>
<evidence type="ECO:0000313" key="7">
    <source>
        <dbReference type="EMBL" id="SFW72693.1"/>
    </source>
</evidence>
<dbReference type="SUPFAM" id="SSF54001">
    <property type="entry name" value="Cysteine proteinases"/>
    <property type="match status" value="1"/>
</dbReference>
<dbReference type="STRING" id="1150368.SAMN02927921_03708"/>
<dbReference type="PANTHER" id="PTHR47360:SF1">
    <property type="entry name" value="ENDOPEPTIDASE NLPC-RELATED"/>
    <property type="match status" value="1"/>
</dbReference>
<evidence type="ECO:0000256" key="1">
    <source>
        <dbReference type="ARBA" id="ARBA00007074"/>
    </source>
</evidence>
<keyword evidence="4" id="KW-0378">Hydrolase</keyword>
<evidence type="ECO:0000256" key="4">
    <source>
        <dbReference type="ARBA" id="ARBA00022801"/>
    </source>
</evidence>
<protein>
    <submittedName>
        <fullName evidence="7">NlpC/P60 family protein</fullName>
    </submittedName>
</protein>